<proteinExistence type="predicted"/>
<dbReference type="Gene3D" id="3.80.10.10">
    <property type="entry name" value="Ribonuclease Inhibitor"/>
    <property type="match status" value="1"/>
</dbReference>
<dbReference type="SUPFAM" id="SSF52058">
    <property type="entry name" value="L domain-like"/>
    <property type="match status" value="1"/>
</dbReference>
<comment type="caution">
    <text evidence="2">The sequence shown here is derived from an EMBL/GenBank/DDBJ whole genome shotgun (WGS) entry which is preliminary data.</text>
</comment>
<evidence type="ECO:0000313" key="3">
    <source>
        <dbReference type="Proteomes" id="UP000813462"/>
    </source>
</evidence>
<feature type="signal peptide" evidence="1">
    <location>
        <begin position="1"/>
        <end position="25"/>
    </location>
</feature>
<dbReference type="InterPro" id="IPR032675">
    <property type="entry name" value="LRR_dom_sf"/>
</dbReference>
<dbReference type="AlphaFoldDB" id="A0A978W3U9"/>
<sequence>MSTTRIQSLPPSLLQLSDLLALLLGDCFFLEELPRVGVLNRLQIIDLSATRTKEQPKDMKNLINLRQLNLSSTGLTKIQVEGEVEEGQATFEEIGCLKRQTASTAPVVPNLKKLELEDLPMLRTVISRPKELCPPLEHIEIIKCYLLRKLPLTVQNANIIKEIRGESHWWSELKWDNHKTKSSLRPYFESVHPEIQVPKCPDNTPVETHEDMRYTKILICKFTELEDKVCLNLFEETETPELEGEVVLDELVGLDEV</sequence>
<evidence type="ECO:0000313" key="2">
    <source>
        <dbReference type="EMBL" id="KAH7546633.1"/>
    </source>
</evidence>
<feature type="chain" id="PRO_5036963229" evidence="1">
    <location>
        <begin position="26"/>
        <end position="257"/>
    </location>
</feature>
<gene>
    <name evidence="2" type="ORF">FEM48_Zijuj01G0221800</name>
</gene>
<protein>
    <submittedName>
        <fullName evidence="2">Uncharacterized protein</fullName>
    </submittedName>
</protein>
<dbReference type="Proteomes" id="UP000813462">
    <property type="component" value="Unassembled WGS sequence"/>
</dbReference>
<accession>A0A978W3U9</accession>
<keyword evidence="1" id="KW-0732">Signal</keyword>
<reference evidence="2" key="1">
    <citation type="journal article" date="2021" name="Front. Plant Sci.">
        <title>Chromosome-Scale Genome Assembly for Chinese Sour Jujube and Insights Into Its Genome Evolution and Domestication Signature.</title>
        <authorList>
            <person name="Shen L.-Y."/>
            <person name="Luo H."/>
            <person name="Wang X.-L."/>
            <person name="Wang X.-M."/>
            <person name="Qiu X.-J."/>
            <person name="Liu H."/>
            <person name="Zhou S.-S."/>
            <person name="Jia K.-H."/>
            <person name="Nie S."/>
            <person name="Bao Y.-T."/>
            <person name="Zhang R.-G."/>
            <person name="Yun Q.-Z."/>
            <person name="Chai Y.-H."/>
            <person name="Lu J.-Y."/>
            <person name="Li Y."/>
            <person name="Zhao S.-W."/>
            <person name="Mao J.-F."/>
            <person name="Jia S.-G."/>
            <person name="Mao Y.-M."/>
        </authorList>
    </citation>
    <scope>NUCLEOTIDE SEQUENCE</scope>
    <source>
        <strain evidence="2">AT0</strain>
        <tissue evidence="2">Leaf</tissue>
    </source>
</reference>
<name>A0A978W3U9_ZIZJJ</name>
<dbReference type="EMBL" id="JAEACU010000001">
    <property type="protein sequence ID" value="KAH7546633.1"/>
    <property type="molecule type" value="Genomic_DNA"/>
</dbReference>
<organism evidence="2 3">
    <name type="scientific">Ziziphus jujuba var. spinosa</name>
    <dbReference type="NCBI Taxonomy" id="714518"/>
    <lineage>
        <taxon>Eukaryota</taxon>
        <taxon>Viridiplantae</taxon>
        <taxon>Streptophyta</taxon>
        <taxon>Embryophyta</taxon>
        <taxon>Tracheophyta</taxon>
        <taxon>Spermatophyta</taxon>
        <taxon>Magnoliopsida</taxon>
        <taxon>eudicotyledons</taxon>
        <taxon>Gunneridae</taxon>
        <taxon>Pentapetalae</taxon>
        <taxon>rosids</taxon>
        <taxon>fabids</taxon>
        <taxon>Rosales</taxon>
        <taxon>Rhamnaceae</taxon>
        <taxon>Paliureae</taxon>
        <taxon>Ziziphus</taxon>
    </lineage>
</organism>
<evidence type="ECO:0000256" key="1">
    <source>
        <dbReference type="SAM" id="SignalP"/>
    </source>
</evidence>